<accession>A0A1G1XRI7</accession>
<feature type="domain" description="YbaK/aminoacyl-tRNA synthetase-associated" evidence="1">
    <location>
        <begin position="23"/>
        <end position="148"/>
    </location>
</feature>
<dbReference type="AlphaFoldDB" id="A0A1G1XRI7"/>
<sequence length="189" mass="21398">MAIPKQIINYLDKRGAKYAVVTHRKVYTAYDAAQTLKKKLDEIAKNLLVKTNKGFVLVLLPASKRVDLKKLKKLMNAKGMGIKKVEIPKEGVMVRVFKVKPGALPAFGSLHDLQVYMDKNLQKVKKAIFPTGSFTDSVEMAMKEFEKLEKPVVGMFSEAKKFRKPAKKAIKKVVKKAKKVIKKVIKKKR</sequence>
<dbReference type="CDD" id="cd04332">
    <property type="entry name" value="YbaK_like"/>
    <property type="match status" value="1"/>
</dbReference>
<dbReference type="Gene3D" id="3.90.960.10">
    <property type="entry name" value="YbaK/aminoacyl-tRNA synthetase-associated domain"/>
    <property type="match status" value="1"/>
</dbReference>
<evidence type="ECO:0000313" key="3">
    <source>
        <dbReference type="Proteomes" id="UP000176498"/>
    </source>
</evidence>
<dbReference type="SUPFAM" id="SSF55826">
    <property type="entry name" value="YbaK/ProRS associated domain"/>
    <property type="match status" value="1"/>
</dbReference>
<organism evidence="2 3">
    <name type="scientific">Candidatus Buchananbacteria bacterium RBG_13_36_9</name>
    <dbReference type="NCBI Taxonomy" id="1797530"/>
    <lineage>
        <taxon>Bacteria</taxon>
        <taxon>Candidatus Buchananiibacteriota</taxon>
    </lineage>
</organism>
<comment type="caution">
    <text evidence="2">The sequence shown here is derived from an EMBL/GenBank/DDBJ whole genome shotgun (WGS) entry which is preliminary data.</text>
</comment>
<name>A0A1G1XRI7_9BACT</name>
<evidence type="ECO:0000259" key="1">
    <source>
        <dbReference type="Pfam" id="PF04073"/>
    </source>
</evidence>
<proteinExistence type="predicted"/>
<dbReference type="InterPro" id="IPR036754">
    <property type="entry name" value="YbaK/aa-tRNA-synt-asso_dom_sf"/>
</dbReference>
<dbReference type="GO" id="GO:0002161">
    <property type="term" value="F:aminoacyl-tRNA deacylase activity"/>
    <property type="evidence" value="ECO:0007669"/>
    <property type="project" value="InterPro"/>
</dbReference>
<dbReference type="Pfam" id="PF04073">
    <property type="entry name" value="tRNA_edit"/>
    <property type="match status" value="1"/>
</dbReference>
<dbReference type="EMBL" id="MHHZ01000001">
    <property type="protein sequence ID" value="OGY42648.1"/>
    <property type="molecule type" value="Genomic_DNA"/>
</dbReference>
<protein>
    <recommendedName>
        <fullName evidence="1">YbaK/aminoacyl-tRNA synthetase-associated domain-containing protein</fullName>
    </recommendedName>
</protein>
<gene>
    <name evidence="2" type="ORF">A2Y82_03130</name>
</gene>
<evidence type="ECO:0000313" key="2">
    <source>
        <dbReference type="EMBL" id="OGY42648.1"/>
    </source>
</evidence>
<dbReference type="Proteomes" id="UP000176498">
    <property type="component" value="Unassembled WGS sequence"/>
</dbReference>
<dbReference type="InterPro" id="IPR007214">
    <property type="entry name" value="YbaK/aa-tRNA-synth-assoc-dom"/>
</dbReference>
<reference evidence="2 3" key="1">
    <citation type="journal article" date="2016" name="Nat. Commun.">
        <title>Thousands of microbial genomes shed light on interconnected biogeochemical processes in an aquifer system.</title>
        <authorList>
            <person name="Anantharaman K."/>
            <person name="Brown C.T."/>
            <person name="Hug L.A."/>
            <person name="Sharon I."/>
            <person name="Castelle C.J."/>
            <person name="Probst A.J."/>
            <person name="Thomas B.C."/>
            <person name="Singh A."/>
            <person name="Wilkins M.J."/>
            <person name="Karaoz U."/>
            <person name="Brodie E.L."/>
            <person name="Williams K.H."/>
            <person name="Hubbard S.S."/>
            <person name="Banfield J.F."/>
        </authorList>
    </citation>
    <scope>NUCLEOTIDE SEQUENCE [LARGE SCALE GENOMIC DNA]</scope>
</reference>